<dbReference type="AlphaFoldDB" id="R9APL9"/>
<comment type="similarity">
    <text evidence="2 7">Belongs to the derlin family.</text>
</comment>
<feature type="transmembrane region" description="Helical" evidence="7">
    <location>
        <begin position="90"/>
        <end position="107"/>
    </location>
</feature>
<evidence type="ECO:0000256" key="6">
    <source>
        <dbReference type="ARBA" id="ARBA00023136"/>
    </source>
</evidence>
<keyword evidence="5 7" id="KW-1133">Transmembrane helix</keyword>
<reference evidence="10" key="1">
    <citation type="journal article" date="2013" name="BMC Genomics">
        <title>Genome and transcriptome sequencing of the halophilic fungus Wallemia ichthyophaga: haloadaptations present and absent.</title>
        <authorList>
            <person name="Zajc J."/>
            <person name="Liu Y."/>
            <person name="Dai W."/>
            <person name="Yang Z."/>
            <person name="Hu J."/>
            <person name="Gostincar C."/>
            <person name="Gunde-Cimerman N."/>
        </authorList>
    </citation>
    <scope>NUCLEOTIDE SEQUENCE [LARGE SCALE GENOMIC DNA]</scope>
    <source>
        <strain evidence="10">EXF-994 / CBS 113033</strain>
    </source>
</reference>
<dbReference type="EMBL" id="KE007225">
    <property type="protein sequence ID" value="EOR04162.1"/>
    <property type="molecule type" value="Genomic_DNA"/>
</dbReference>
<feature type="compositionally biased region" description="Polar residues" evidence="8">
    <location>
        <begin position="221"/>
        <end position="232"/>
    </location>
</feature>
<dbReference type="GO" id="GO:0006950">
    <property type="term" value="P:response to stress"/>
    <property type="evidence" value="ECO:0007669"/>
    <property type="project" value="UniProtKB-ARBA"/>
</dbReference>
<evidence type="ECO:0000256" key="3">
    <source>
        <dbReference type="ARBA" id="ARBA00022692"/>
    </source>
</evidence>
<keyword evidence="4 7" id="KW-0256">Endoplasmic reticulum</keyword>
<gene>
    <name evidence="9" type="ORF">J056_002240</name>
</gene>
<name>R9APL9_WALI9</name>
<evidence type="ECO:0000313" key="10">
    <source>
        <dbReference type="Proteomes" id="UP000014064"/>
    </source>
</evidence>
<comment type="function">
    <text evidence="7">May be involved in the degradation of misfolded endoplasmic reticulum (ER) luminal proteins.</text>
</comment>
<dbReference type="GeneID" id="20375192"/>
<dbReference type="OrthoDB" id="1716531at2759"/>
<keyword evidence="10" id="KW-1185">Reference proteome</keyword>
<dbReference type="HOGENOM" id="CLU_051898_2_1_1"/>
<evidence type="ECO:0000256" key="2">
    <source>
        <dbReference type="ARBA" id="ARBA00008917"/>
    </source>
</evidence>
<comment type="subcellular location">
    <subcellularLocation>
        <location evidence="1 7">Endoplasmic reticulum membrane</location>
        <topology evidence="1 7">Multi-pass membrane protein</topology>
    </subcellularLocation>
</comment>
<evidence type="ECO:0000256" key="1">
    <source>
        <dbReference type="ARBA" id="ARBA00004477"/>
    </source>
</evidence>
<feature type="transmembrane region" description="Helical" evidence="7">
    <location>
        <begin position="48"/>
        <end position="69"/>
    </location>
</feature>
<keyword evidence="3 7" id="KW-0812">Transmembrane</keyword>
<dbReference type="OMA" id="KWWISSE"/>
<evidence type="ECO:0000256" key="7">
    <source>
        <dbReference type="RuleBase" id="RU363059"/>
    </source>
</evidence>
<organism evidence="9 10">
    <name type="scientific">Wallemia ichthyophaga (strain EXF-994 / CBS 113033)</name>
    <dbReference type="NCBI Taxonomy" id="1299270"/>
    <lineage>
        <taxon>Eukaryota</taxon>
        <taxon>Fungi</taxon>
        <taxon>Dikarya</taxon>
        <taxon>Basidiomycota</taxon>
        <taxon>Wallemiomycotina</taxon>
        <taxon>Wallemiomycetes</taxon>
        <taxon>Wallemiales</taxon>
        <taxon>Wallemiaceae</taxon>
        <taxon>Wallemia</taxon>
    </lineage>
</organism>
<evidence type="ECO:0000256" key="8">
    <source>
        <dbReference type="SAM" id="MobiDB-lite"/>
    </source>
</evidence>
<protein>
    <recommendedName>
        <fullName evidence="7">Derlin</fullName>
    </recommendedName>
</protein>
<feature type="transmembrane region" description="Helical" evidence="7">
    <location>
        <begin position="14"/>
        <end position="36"/>
    </location>
</feature>
<dbReference type="Pfam" id="PF04511">
    <property type="entry name" value="DER1"/>
    <property type="match status" value="1"/>
</dbReference>
<dbReference type="GO" id="GO:0005789">
    <property type="term" value="C:endoplasmic reticulum membrane"/>
    <property type="evidence" value="ECO:0007669"/>
    <property type="project" value="UniProtKB-SubCell"/>
</dbReference>
<keyword evidence="6 7" id="KW-0472">Membrane</keyword>
<feature type="transmembrane region" description="Helical" evidence="7">
    <location>
        <begin position="145"/>
        <end position="173"/>
    </location>
</feature>
<dbReference type="STRING" id="1299270.R9APL9"/>
<evidence type="ECO:0000313" key="9">
    <source>
        <dbReference type="EMBL" id="EOR04162.1"/>
    </source>
</evidence>
<proteinExistence type="inferred from homology"/>
<dbReference type="InterPro" id="IPR007599">
    <property type="entry name" value="DER1"/>
</dbReference>
<evidence type="ECO:0000256" key="4">
    <source>
        <dbReference type="ARBA" id="ARBA00022824"/>
    </source>
</evidence>
<dbReference type="eggNOG" id="KOG0858">
    <property type="taxonomic scope" value="Eukaryota"/>
</dbReference>
<dbReference type="PANTHER" id="PTHR11009">
    <property type="entry name" value="DER1-LIKE PROTEIN, DERLIN"/>
    <property type="match status" value="1"/>
</dbReference>
<sequence>MNEIWREVEKIPRVTRFITLSSISITILSFFVPAYLGMHTSLVIPQFWRAYTSLFILPSSIGGLFDLLILFKTSSDLEGSGMGRAGAGYAWSRIIDALFILLLNYPINAFSLFRSFFLSVVYTQSILSPNSHVSLFGLVSIPNYAYPYVILAIDLLIGGPVIVLFGLMGIIAAHFRHTLSIFPSPVPALIRNTLTTPPQWFEKWWISSESRERHTGFGTAINPTQSRSQTHNWGGGRRLAD</sequence>
<dbReference type="KEGG" id="wic:J056_002240"/>
<evidence type="ECO:0000256" key="5">
    <source>
        <dbReference type="ARBA" id="ARBA00022989"/>
    </source>
</evidence>
<dbReference type="RefSeq" id="XP_009266379.1">
    <property type="nucleotide sequence ID" value="XM_009268104.1"/>
</dbReference>
<dbReference type="Proteomes" id="UP000014064">
    <property type="component" value="Unassembled WGS sequence"/>
</dbReference>
<accession>R9APL9</accession>
<feature type="region of interest" description="Disordered" evidence="8">
    <location>
        <begin position="216"/>
        <end position="241"/>
    </location>
</feature>